<dbReference type="PANTHER" id="PTHR42877">
    <property type="entry name" value="L-ORNITHINE N(5)-MONOOXYGENASE-RELATED"/>
    <property type="match status" value="1"/>
</dbReference>
<name>A0A851HX61_9GAMM</name>
<accession>A0A851HX61</accession>
<dbReference type="PRINTS" id="PR00411">
    <property type="entry name" value="PNDRDTASEI"/>
</dbReference>
<evidence type="ECO:0000313" key="2">
    <source>
        <dbReference type="Proteomes" id="UP000536442"/>
    </source>
</evidence>
<dbReference type="Gene3D" id="3.50.50.60">
    <property type="entry name" value="FAD/NAD(P)-binding domain"/>
    <property type="match status" value="2"/>
</dbReference>
<gene>
    <name evidence="1" type="ORF">HLV39_03575</name>
</gene>
<dbReference type="InterPro" id="IPR036188">
    <property type="entry name" value="FAD/NAD-bd_sf"/>
</dbReference>
<dbReference type="PANTHER" id="PTHR42877:SF4">
    <property type="entry name" value="FAD_NAD(P)-BINDING DOMAIN-CONTAINING PROTEIN-RELATED"/>
    <property type="match status" value="1"/>
</dbReference>
<proteinExistence type="predicted"/>
<evidence type="ECO:0000313" key="1">
    <source>
        <dbReference type="EMBL" id="NWN90581.1"/>
    </source>
</evidence>
<dbReference type="Proteomes" id="UP000536442">
    <property type="component" value="Unassembled WGS sequence"/>
</dbReference>
<dbReference type="Pfam" id="PF13738">
    <property type="entry name" value="Pyr_redox_3"/>
    <property type="match status" value="1"/>
</dbReference>
<keyword evidence="2" id="KW-1185">Reference proteome</keyword>
<protein>
    <submittedName>
        <fullName evidence="1">NAD(P)/FAD-dependent oxidoreductase</fullName>
    </submittedName>
</protein>
<comment type="caution">
    <text evidence="1">The sequence shown here is derived from an EMBL/GenBank/DDBJ whole genome shotgun (WGS) entry which is preliminary data.</text>
</comment>
<sequence>MDVVIIGAGFGGLGMAIQLKKAGIESFIILEKAGSIGGTWRDNTYPGAACDVQSHLYSYSFEPKSDWSRKFGAQPEIHAYIERCARKYRLHEHIRFKEEVASAAFNEASAQWTVKTKNGTTVYTRALVSATGQLNQPAYPRFAGMERFKGKVFHSARWDHDYDLTGDKVAVVGTGASAIQFVPRIVSSVKELKLFQRSGAWVIPKPDRPFTRLEQRVFEAIPLADRLYRALIYWKNESRALAFTRFSFILNIFKWQAQWIARRTIQDPEKRRNIIPDYPIGCKRILISNDWYEAINRDNLDLITNDIDHIEPDAIITKDGTRYDVDTIIYATGFKATDFLAPMNITGLNGRELNQVWAEGAEAYKGVCVNGFPNLFILYGPNTNLAHNSILFMLESQFRYVVQGIQSVLGSERRYLHVKAERQDDFSVRIQEKLKGSVWDAGCSSWYKTASGKNTNNWPGFTFSYRKATASLDLQDFEVESG</sequence>
<organism evidence="1 2">
    <name type="scientific">Marinobacter adhaerens</name>
    <dbReference type="NCBI Taxonomy" id="1033846"/>
    <lineage>
        <taxon>Bacteria</taxon>
        <taxon>Pseudomonadati</taxon>
        <taxon>Pseudomonadota</taxon>
        <taxon>Gammaproteobacteria</taxon>
        <taxon>Pseudomonadales</taxon>
        <taxon>Marinobacteraceae</taxon>
        <taxon>Marinobacter</taxon>
    </lineage>
</organism>
<dbReference type="InterPro" id="IPR051209">
    <property type="entry name" value="FAD-bind_Monooxygenase_sf"/>
</dbReference>
<dbReference type="EMBL" id="JABEVQ010000002">
    <property type="protein sequence ID" value="NWN90581.1"/>
    <property type="molecule type" value="Genomic_DNA"/>
</dbReference>
<dbReference type="AlphaFoldDB" id="A0A851HX61"/>
<reference evidence="1 2" key="1">
    <citation type="submission" date="2020-03" db="EMBL/GenBank/DDBJ databases">
        <title>Metagenomic, metatranscriptomic, and metabolomic analyses revealed the key microbes and metabolic features during the fermentation of ganjang, Korean traditional soy sauce.</title>
        <authorList>
            <person name="Chun B.H."/>
            <person name="Jeon C.O."/>
        </authorList>
    </citation>
    <scope>NUCLEOTIDE SEQUENCE [LARGE SCALE GENOMIC DNA]</scope>
    <source>
        <strain evidence="1 2">KG14</strain>
    </source>
</reference>
<dbReference type="SUPFAM" id="SSF51905">
    <property type="entry name" value="FAD/NAD(P)-binding domain"/>
    <property type="match status" value="1"/>
</dbReference>